<feature type="transmembrane region" description="Helical" evidence="3">
    <location>
        <begin position="66"/>
        <end position="91"/>
    </location>
</feature>
<evidence type="ECO:0000256" key="3">
    <source>
        <dbReference type="SAM" id="Phobius"/>
    </source>
</evidence>
<feature type="transmembrane region" description="Helical" evidence="3">
    <location>
        <begin position="37"/>
        <end position="60"/>
    </location>
</feature>
<dbReference type="RefSeq" id="WP_008565417.1">
    <property type="nucleotide sequence ID" value="NZ_JH594503.1"/>
</dbReference>
<feature type="domain" description="Calcineurin-like phosphoesterase" evidence="4">
    <location>
        <begin position="149"/>
        <end position="333"/>
    </location>
</feature>
<evidence type="ECO:0000256" key="1">
    <source>
        <dbReference type="ARBA" id="ARBA00022723"/>
    </source>
</evidence>
<dbReference type="Gene3D" id="3.60.21.10">
    <property type="match status" value="1"/>
</dbReference>
<dbReference type="GO" id="GO:0008758">
    <property type="term" value="F:UDP-2,3-diacylglucosamine hydrolase activity"/>
    <property type="evidence" value="ECO:0007669"/>
    <property type="project" value="TreeGrafter"/>
</dbReference>
<dbReference type="PATRIC" id="fig|999422.3.peg.1510"/>
<evidence type="ECO:0000313" key="6">
    <source>
        <dbReference type="Proteomes" id="UP000003167"/>
    </source>
</evidence>
<dbReference type="STRING" id="999422.HMPREF9944_01445"/>
<keyword evidence="6" id="KW-1185">Reference proteome</keyword>
<accession>H1HMQ1</accession>
<feature type="transmembrane region" description="Helical" evidence="3">
    <location>
        <begin position="6"/>
        <end position="25"/>
    </location>
</feature>
<dbReference type="InterPro" id="IPR051158">
    <property type="entry name" value="Metallophosphoesterase_sf"/>
</dbReference>
<dbReference type="SUPFAM" id="SSF56300">
    <property type="entry name" value="Metallo-dependent phosphatases"/>
    <property type="match status" value="1"/>
</dbReference>
<keyword evidence="1" id="KW-0479">Metal-binding</keyword>
<keyword evidence="2" id="KW-0378">Hydrolase</keyword>
<dbReference type="Proteomes" id="UP000003167">
    <property type="component" value="Unassembled WGS sequence"/>
</dbReference>
<keyword evidence="3" id="KW-1133">Transmembrane helix</keyword>
<dbReference type="InterPro" id="IPR004843">
    <property type="entry name" value="Calcineurin-like_PHP"/>
</dbReference>
<sequence>MIARIIFLLIPMIVLSDFYIERYFLRNHPRYTPVKRLFWWLPGALMLLFCLALACCGKFVPDDIRWIKAFLILLGIVVVPKTVFAIISLFGRLCRCSRRNGRRWNLFGLALGIICGLTMVYGVLIGPRKLRVTRIDLAFKDLPEAFDGLRIVLFSDAHVGTFNNGWEHLLQRDIDTILAQRPDMICFVGDLQNTQPAELLPNMALLSRLSKQGVPMYSVLGNHDYSQYFYGDSVAKKACEEGIKTLERRMGWRLLLNEHAVFYSKDKRDSIVIAGEENCGVGHFPDYSDLSKTLKGVDRKAFVVLLQHDPKSWESRILPKSHAQLTLCGHTHGGQINLFGLRPTMISYHDDYGLDEKDGRFLYVTCGIGGLAPIRIGVDPEIAVITLRTKK</sequence>
<comment type="caution">
    <text evidence="5">The sequence shown here is derived from an EMBL/GenBank/DDBJ whole genome shotgun (WGS) entry which is preliminary data.</text>
</comment>
<protein>
    <recommendedName>
        <fullName evidence="4">Calcineurin-like phosphoesterase domain-containing protein</fullName>
    </recommendedName>
</protein>
<gene>
    <name evidence="5" type="ORF">HMPREF9944_01445</name>
</gene>
<dbReference type="GO" id="GO:0009245">
    <property type="term" value="P:lipid A biosynthetic process"/>
    <property type="evidence" value="ECO:0007669"/>
    <property type="project" value="TreeGrafter"/>
</dbReference>
<dbReference type="GO" id="GO:0046872">
    <property type="term" value="F:metal ion binding"/>
    <property type="evidence" value="ECO:0007669"/>
    <property type="project" value="UniProtKB-KW"/>
</dbReference>
<dbReference type="PANTHER" id="PTHR31302:SF31">
    <property type="entry name" value="PHOSPHODIESTERASE YAEI"/>
    <property type="match status" value="1"/>
</dbReference>
<dbReference type="AlphaFoldDB" id="H1HMQ1"/>
<organism evidence="5 6">
    <name type="scientific">Segatella maculosa OT 289</name>
    <dbReference type="NCBI Taxonomy" id="999422"/>
    <lineage>
        <taxon>Bacteria</taxon>
        <taxon>Pseudomonadati</taxon>
        <taxon>Bacteroidota</taxon>
        <taxon>Bacteroidia</taxon>
        <taxon>Bacteroidales</taxon>
        <taxon>Prevotellaceae</taxon>
        <taxon>Segatella</taxon>
    </lineage>
</organism>
<keyword evidence="3" id="KW-0812">Transmembrane</keyword>
<dbReference type="HOGENOM" id="CLU_025443_6_0_10"/>
<dbReference type="InterPro" id="IPR029052">
    <property type="entry name" value="Metallo-depent_PP-like"/>
</dbReference>
<name>H1HMQ1_9BACT</name>
<reference evidence="5 6" key="1">
    <citation type="submission" date="2011-12" db="EMBL/GenBank/DDBJ databases">
        <title>The Genome Sequence of Prevotella maculosa OT 289.</title>
        <authorList>
            <consortium name="The Broad Institute Genome Sequencing Platform"/>
            <person name="Earl A."/>
            <person name="Ward D."/>
            <person name="Feldgarden M."/>
            <person name="Gevers D."/>
            <person name="Izard J."/>
            <person name="Blanton J.M."/>
            <person name="Mathney J."/>
            <person name="Tanner A.C."/>
            <person name="Dewhirst F.E."/>
            <person name="Young S.K."/>
            <person name="Zeng Q."/>
            <person name="Gargeya S."/>
            <person name="Fitzgerald M."/>
            <person name="Haas B."/>
            <person name="Abouelleil A."/>
            <person name="Alvarado L."/>
            <person name="Arachchi H.M."/>
            <person name="Berlin A."/>
            <person name="Chapman S.B."/>
            <person name="Gearin G."/>
            <person name="Goldberg J."/>
            <person name="Griggs A."/>
            <person name="Gujja S."/>
            <person name="Hansen M."/>
            <person name="Heiman D."/>
            <person name="Howarth C."/>
            <person name="Larimer J."/>
            <person name="Lui A."/>
            <person name="MacDonald P.J.P."/>
            <person name="McCowen C."/>
            <person name="Montmayeur A."/>
            <person name="Murphy C."/>
            <person name="Neiman D."/>
            <person name="Pearson M."/>
            <person name="Priest M."/>
            <person name="Roberts A."/>
            <person name="Saif S."/>
            <person name="Shea T."/>
            <person name="Sisk P."/>
            <person name="Stolte C."/>
            <person name="Sykes S."/>
            <person name="Wortman J."/>
            <person name="Nusbaum C."/>
            <person name="Birren B."/>
        </authorList>
    </citation>
    <scope>NUCLEOTIDE SEQUENCE [LARGE SCALE GENOMIC DNA]</scope>
    <source>
        <strain evidence="5 6">OT 289</strain>
    </source>
</reference>
<dbReference type="Pfam" id="PF00149">
    <property type="entry name" value="Metallophos"/>
    <property type="match status" value="1"/>
</dbReference>
<evidence type="ECO:0000313" key="5">
    <source>
        <dbReference type="EMBL" id="EHO70238.1"/>
    </source>
</evidence>
<proteinExistence type="predicted"/>
<evidence type="ECO:0000256" key="2">
    <source>
        <dbReference type="ARBA" id="ARBA00022801"/>
    </source>
</evidence>
<dbReference type="EMBL" id="AGEK01000027">
    <property type="protein sequence ID" value="EHO70238.1"/>
    <property type="molecule type" value="Genomic_DNA"/>
</dbReference>
<keyword evidence="3" id="KW-0472">Membrane</keyword>
<dbReference type="PANTHER" id="PTHR31302">
    <property type="entry name" value="TRANSMEMBRANE PROTEIN WITH METALLOPHOSPHOESTERASE DOMAIN-RELATED"/>
    <property type="match status" value="1"/>
</dbReference>
<feature type="transmembrane region" description="Helical" evidence="3">
    <location>
        <begin position="103"/>
        <end position="124"/>
    </location>
</feature>
<dbReference type="GO" id="GO:0016020">
    <property type="term" value="C:membrane"/>
    <property type="evidence" value="ECO:0007669"/>
    <property type="project" value="GOC"/>
</dbReference>
<evidence type="ECO:0000259" key="4">
    <source>
        <dbReference type="Pfam" id="PF00149"/>
    </source>
</evidence>